<dbReference type="EMBL" id="KE525036">
    <property type="protein sequence ID" value="KFB40740.1"/>
    <property type="molecule type" value="Genomic_DNA"/>
</dbReference>
<reference evidence="3" key="2">
    <citation type="submission" date="2020-05" db="UniProtKB">
        <authorList>
            <consortium name="EnsemblMetazoa"/>
        </authorList>
    </citation>
    <scope>IDENTIFICATION</scope>
</reference>
<dbReference type="EnsemblMetazoa" id="ASIC008166-RA">
    <property type="protein sequence ID" value="ASIC008166-PA"/>
    <property type="gene ID" value="ASIC008166"/>
</dbReference>
<dbReference type="Proteomes" id="UP000030765">
    <property type="component" value="Unassembled WGS sequence"/>
</dbReference>
<accession>A0A084VRZ6</accession>
<dbReference type="AlphaFoldDB" id="A0A084VRZ6"/>
<proteinExistence type="predicted"/>
<protein>
    <submittedName>
        <fullName evidence="2 3">Uncharacterized protein</fullName>
    </submittedName>
</protein>
<sequence>MAHYGELIAIRNRQIIYLGVTNGTDKAINREGRKYKQWQLCSTYDPLGNVDPRKTRRSTADSSGDHYSQPQHPGKSRPRDTCSAGGSPVLNYRRSEIANRPQNGPVGFDRSDSRPSSDVPASFAATPPAVCAVSNSSCIHPTHDVPRNPAPSVDNGIPRNVLTLTVSSITRFGSGQLLGGRSSTSKPLVAHASSMVSFELQQYTLPLSGAKRWQASIHRFIDGFETLETLIFPNRGWKAGRLGVWYNGNPPRNARIVEV</sequence>
<feature type="compositionally biased region" description="Polar residues" evidence="1">
    <location>
        <begin position="60"/>
        <end position="71"/>
    </location>
</feature>
<dbReference type="EMBL" id="ATLV01015787">
    <property type="status" value="NOT_ANNOTATED_CDS"/>
    <property type="molecule type" value="Genomic_DNA"/>
</dbReference>
<evidence type="ECO:0000313" key="3">
    <source>
        <dbReference type="EnsemblMetazoa" id="ASIC008166-PA"/>
    </source>
</evidence>
<name>A0A084VRZ6_ANOSI</name>
<dbReference type="VEuPathDB" id="VectorBase:ASIC008166"/>
<feature type="region of interest" description="Disordered" evidence="1">
    <location>
        <begin position="46"/>
        <end position="122"/>
    </location>
</feature>
<evidence type="ECO:0000256" key="1">
    <source>
        <dbReference type="SAM" id="MobiDB-lite"/>
    </source>
</evidence>
<organism evidence="2">
    <name type="scientific">Anopheles sinensis</name>
    <name type="common">Mosquito</name>
    <dbReference type="NCBI Taxonomy" id="74873"/>
    <lineage>
        <taxon>Eukaryota</taxon>
        <taxon>Metazoa</taxon>
        <taxon>Ecdysozoa</taxon>
        <taxon>Arthropoda</taxon>
        <taxon>Hexapoda</taxon>
        <taxon>Insecta</taxon>
        <taxon>Pterygota</taxon>
        <taxon>Neoptera</taxon>
        <taxon>Endopterygota</taxon>
        <taxon>Diptera</taxon>
        <taxon>Nematocera</taxon>
        <taxon>Culicoidea</taxon>
        <taxon>Culicidae</taxon>
        <taxon>Anophelinae</taxon>
        <taxon>Anopheles</taxon>
    </lineage>
</organism>
<evidence type="ECO:0000313" key="2">
    <source>
        <dbReference type="EMBL" id="KFB40740.1"/>
    </source>
</evidence>
<gene>
    <name evidence="2" type="ORF">ZHAS_00008166</name>
</gene>
<keyword evidence="4" id="KW-1185">Reference proteome</keyword>
<reference evidence="2 4" key="1">
    <citation type="journal article" date="2014" name="BMC Genomics">
        <title>Genome sequence of Anopheles sinensis provides insight into genetics basis of mosquito competence for malaria parasites.</title>
        <authorList>
            <person name="Zhou D."/>
            <person name="Zhang D."/>
            <person name="Ding G."/>
            <person name="Shi L."/>
            <person name="Hou Q."/>
            <person name="Ye Y."/>
            <person name="Xu Y."/>
            <person name="Zhou H."/>
            <person name="Xiong C."/>
            <person name="Li S."/>
            <person name="Yu J."/>
            <person name="Hong S."/>
            <person name="Yu X."/>
            <person name="Zou P."/>
            <person name="Chen C."/>
            <person name="Chang X."/>
            <person name="Wang W."/>
            <person name="Lv Y."/>
            <person name="Sun Y."/>
            <person name="Ma L."/>
            <person name="Shen B."/>
            <person name="Zhu C."/>
        </authorList>
    </citation>
    <scope>NUCLEOTIDE SEQUENCE [LARGE SCALE GENOMIC DNA]</scope>
</reference>
<evidence type="ECO:0000313" key="4">
    <source>
        <dbReference type="Proteomes" id="UP000030765"/>
    </source>
</evidence>